<dbReference type="RefSeq" id="WP_037931185.1">
    <property type="nucleotide sequence ID" value="NZ_CP054599.1"/>
</dbReference>
<organism evidence="3 4">
    <name type="scientific">Pseudosulfitobacter pseudonitzschiae</name>
    <dbReference type="NCBI Taxonomy" id="1402135"/>
    <lineage>
        <taxon>Bacteria</taxon>
        <taxon>Pseudomonadati</taxon>
        <taxon>Pseudomonadota</taxon>
        <taxon>Alphaproteobacteria</taxon>
        <taxon>Rhodobacterales</taxon>
        <taxon>Roseobacteraceae</taxon>
        <taxon>Pseudosulfitobacter</taxon>
    </lineage>
</organism>
<dbReference type="InterPro" id="IPR007055">
    <property type="entry name" value="BON_dom"/>
</dbReference>
<dbReference type="PANTHER" id="PTHR34606:SF15">
    <property type="entry name" value="BON DOMAIN-CONTAINING PROTEIN"/>
    <property type="match status" value="1"/>
</dbReference>
<dbReference type="Gene3D" id="3.30.1340.30">
    <property type="match status" value="1"/>
</dbReference>
<gene>
    <name evidence="3" type="ORF">SUH3_12180</name>
</gene>
<evidence type="ECO:0000259" key="2">
    <source>
        <dbReference type="PROSITE" id="PS50914"/>
    </source>
</evidence>
<name>A0A073J899_9RHOB</name>
<dbReference type="Proteomes" id="UP000027746">
    <property type="component" value="Unassembled WGS sequence"/>
</dbReference>
<dbReference type="PROSITE" id="PS50914">
    <property type="entry name" value="BON"/>
    <property type="match status" value="1"/>
</dbReference>
<keyword evidence="4" id="KW-1185">Reference proteome</keyword>
<evidence type="ECO:0000313" key="3">
    <source>
        <dbReference type="EMBL" id="KEJ93937.1"/>
    </source>
</evidence>
<dbReference type="InterPro" id="IPR051686">
    <property type="entry name" value="Lipoprotein_DolP"/>
</dbReference>
<proteinExistence type="predicted"/>
<feature type="domain" description="BON" evidence="2">
    <location>
        <begin position="15"/>
        <end position="83"/>
    </location>
</feature>
<feature type="compositionally biased region" description="Basic and acidic residues" evidence="1">
    <location>
        <begin position="8"/>
        <end position="21"/>
    </location>
</feature>
<sequence length="99" mass="10855">MPPEDASEDKAHTSTDREIEKDVVRRLDEDQGIDASEITIEVADAKVKLTGTVSSKDELERAGTIACTASGVRHVENAIQSTSSAYHRWTNKMPGEQEL</sequence>
<feature type="region of interest" description="Disordered" evidence="1">
    <location>
        <begin position="1"/>
        <end position="21"/>
    </location>
</feature>
<dbReference type="Pfam" id="PF04972">
    <property type="entry name" value="BON"/>
    <property type="match status" value="1"/>
</dbReference>
<dbReference type="OrthoDB" id="9957147at2"/>
<dbReference type="EMBL" id="JAMD01000022">
    <property type="protein sequence ID" value="KEJ93937.1"/>
    <property type="molecule type" value="Genomic_DNA"/>
</dbReference>
<accession>A0A073J899</accession>
<dbReference type="AlphaFoldDB" id="A0A073J899"/>
<protein>
    <recommendedName>
        <fullName evidence="2">BON domain-containing protein</fullName>
    </recommendedName>
</protein>
<evidence type="ECO:0000313" key="4">
    <source>
        <dbReference type="Proteomes" id="UP000027746"/>
    </source>
</evidence>
<reference evidence="3 4" key="1">
    <citation type="submission" date="2014-01" db="EMBL/GenBank/DDBJ databases">
        <title>Sulfitobacter sp. H3 (MCCC 1A00686) Genome Sequencing.</title>
        <authorList>
            <person name="Lai Q."/>
            <person name="Hong Z."/>
        </authorList>
    </citation>
    <scope>NUCLEOTIDE SEQUENCE [LARGE SCALE GENOMIC DNA]</scope>
    <source>
        <strain evidence="3 4">H3</strain>
    </source>
</reference>
<evidence type="ECO:0000256" key="1">
    <source>
        <dbReference type="SAM" id="MobiDB-lite"/>
    </source>
</evidence>
<dbReference type="PANTHER" id="PTHR34606">
    <property type="entry name" value="BON DOMAIN-CONTAINING PROTEIN"/>
    <property type="match status" value="1"/>
</dbReference>
<dbReference type="GeneID" id="68869782"/>
<comment type="caution">
    <text evidence="3">The sequence shown here is derived from an EMBL/GenBank/DDBJ whole genome shotgun (WGS) entry which is preliminary data.</text>
</comment>